<dbReference type="Pfam" id="PF00814">
    <property type="entry name" value="TsaD"/>
    <property type="match status" value="1"/>
</dbReference>
<dbReference type="InterPro" id="IPR000905">
    <property type="entry name" value="Gcp-like_dom"/>
</dbReference>
<dbReference type="GO" id="GO:0016740">
    <property type="term" value="F:transferase activity"/>
    <property type="evidence" value="ECO:0007669"/>
    <property type="project" value="UniProtKB-KW"/>
</dbReference>
<proteinExistence type="predicted"/>
<dbReference type="Gene3D" id="3.30.420.40">
    <property type="match status" value="1"/>
</dbReference>
<evidence type="ECO:0000313" key="3">
    <source>
        <dbReference type="EMBL" id="PIS30612.1"/>
    </source>
</evidence>
<dbReference type="GO" id="GO:0005829">
    <property type="term" value="C:cytosol"/>
    <property type="evidence" value="ECO:0007669"/>
    <property type="project" value="TreeGrafter"/>
</dbReference>
<keyword evidence="1" id="KW-0472">Membrane</keyword>
<feature type="transmembrane region" description="Helical" evidence="1">
    <location>
        <begin position="12"/>
        <end position="36"/>
    </location>
</feature>
<accession>A0A2H0Y1Y4</accession>
<sequence length="210" mass="22948">MKIVDSQKISRFVILSIYMHILGLCSATKVISIGLIDDDKVLIGQTFDDLHAEKIVYYLKEAGIKPKQIEGIAVADGPGSYSGLRGGLAAAKSMAQTLQVPLVGVPTLEAIAYNRIKQDGKVAAFLAARWDEYNFALFEVTAGTLKRLTEDRVAKMTEIKDQGVVCESGHPYGVSVAKLGWLKLQAGQSDDPLNLVPKYSHQPNIREFKV</sequence>
<protein>
    <submittedName>
        <fullName evidence="3">tRNA (Adenosine(37)-N6)-threonylcarbamoyltransferase complex dimerization subunit type 1 TsaB</fullName>
    </submittedName>
</protein>
<dbReference type="NCBIfam" id="TIGR03725">
    <property type="entry name" value="T6A_YeaZ"/>
    <property type="match status" value="1"/>
</dbReference>
<keyword evidence="3" id="KW-0808">Transferase</keyword>
<dbReference type="Proteomes" id="UP000231343">
    <property type="component" value="Unassembled WGS sequence"/>
</dbReference>
<dbReference type="AlphaFoldDB" id="A0A2H0Y1Y4"/>
<gene>
    <name evidence="3" type="primary">tsaB</name>
    <name evidence="3" type="ORF">COT42_02620</name>
</gene>
<dbReference type="SUPFAM" id="SSF53067">
    <property type="entry name" value="Actin-like ATPase domain"/>
    <property type="match status" value="1"/>
</dbReference>
<organism evidence="3 4">
    <name type="scientific">Candidatus Saganbacteria bacterium CG08_land_8_20_14_0_20_45_16</name>
    <dbReference type="NCBI Taxonomy" id="2014293"/>
    <lineage>
        <taxon>Bacteria</taxon>
        <taxon>Bacillati</taxon>
        <taxon>Saganbacteria</taxon>
    </lineage>
</organism>
<dbReference type="InterPro" id="IPR043129">
    <property type="entry name" value="ATPase_NBD"/>
</dbReference>
<keyword evidence="1" id="KW-1133">Transmembrane helix</keyword>
<name>A0A2H0Y1Y4_UNCSA</name>
<keyword evidence="1" id="KW-0812">Transmembrane</keyword>
<dbReference type="PANTHER" id="PTHR11735">
    <property type="entry name" value="TRNA N6-ADENOSINE THREONYLCARBAMOYLTRANSFERASE"/>
    <property type="match status" value="1"/>
</dbReference>
<evidence type="ECO:0000259" key="2">
    <source>
        <dbReference type="Pfam" id="PF00814"/>
    </source>
</evidence>
<dbReference type="GO" id="GO:0002949">
    <property type="term" value="P:tRNA threonylcarbamoyladenosine modification"/>
    <property type="evidence" value="ECO:0007669"/>
    <property type="project" value="InterPro"/>
</dbReference>
<evidence type="ECO:0000256" key="1">
    <source>
        <dbReference type="SAM" id="Phobius"/>
    </source>
</evidence>
<dbReference type="InterPro" id="IPR022496">
    <property type="entry name" value="T6A_TsaB"/>
</dbReference>
<dbReference type="PANTHER" id="PTHR11735:SF11">
    <property type="entry name" value="TRNA THREONYLCARBAMOYLADENOSINE BIOSYNTHESIS PROTEIN TSAB"/>
    <property type="match status" value="1"/>
</dbReference>
<dbReference type="EMBL" id="PEYM01000052">
    <property type="protein sequence ID" value="PIS30612.1"/>
    <property type="molecule type" value="Genomic_DNA"/>
</dbReference>
<reference evidence="3 4" key="1">
    <citation type="submission" date="2017-09" db="EMBL/GenBank/DDBJ databases">
        <title>Depth-based differentiation of microbial function through sediment-hosted aquifers and enrichment of novel symbionts in the deep terrestrial subsurface.</title>
        <authorList>
            <person name="Probst A.J."/>
            <person name="Ladd B."/>
            <person name="Jarett J.K."/>
            <person name="Geller-Mcgrath D.E."/>
            <person name="Sieber C.M."/>
            <person name="Emerson J.B."/>
            <person name="Anantharaman K."/>
            <person name="Thomas B.C."/>
            <person name="Malmstrom R."/>
            <person name="Stieglmeier M."/>
            <person name="Klingl A."/>
            <person name="Woyke T."/>
            <person name="Ryan C.M."/>
            <person name="Banfield J.F."/>
        </authorList>
    </citation>
    <scope>NUCLEOTIDE SEQUENCE [LARGE SCALE GENOMIC DNA]</scope>
    <source>
        <strain evidence="3">CG08_land_8_20_14_0_20_45_16</strain>
    </source>
</reference>
<comment type="caution">
    <text evidence="3">The sequence shown here is derived from an EMBL/GenBank/DDBJ whole genome shotgun (WGS) entry which is preliminary data.</text>
</comment>
<feature type="domain" description="Gcp-like" evidence="2">
    <location>
        <begin position="58"/>
        <end position="160"/>
    </location>
</feature>
<evidence type="ECO:0000313" key="4">
    <source>
        <dbReference type="Proteomes" id="UP000231343"/>
    </source>
</evidence>